<dbReference type="EMBL" id="JBHUGD010000004">
    <property type="protein sequence ID" value="MFD1949003.1"/>
    <property type="molecule type" value="Genomic_DNA"/>
</dbReference>
<feature type="region of interest" description="Disordered" evidence="1">
    <location>
        <begin position="50"/>
        <end position="73"/>
    </location>
</feature>
<comment type="caution">
    <text evidence="2">The sequence shown here is derived from an EMBL/GenBank/DDBJ whole genome shotgun (WGS) entry which is preliminary data.</text>
</comment>
<keyword evidence="3" id="KW-1185">Reference proteome</keyword>
<accession>A0ABW4TRB6</accession>
<protein>
    <submittedName>
        <fullName evidence="2">Uncharacterized protein</fullName>
    </submittedName>
</protein>
<evidence type="ECO:0000313" key="3">
    <source>
        <dbReference type="Proteomes" id="UP001597351"/>
    </source>
</evidence>
<organism evidence="2 3">
    <name type="scientific">Nocardioides aestuarii</name>
    <dbReference type="NCBI Taxonomy" id="252231"/>
    <lineage>
        <taxon>Bacteria</taxon>
        <taxon>Bacillati</taxon>
        <taxon>Actinomycetota</taxon>
        <taxon>Actinomycetes</taxon>
        <taxon>Propionibacteriales</taxon>
        <taxon>Nocardioidaceae</taxon>
        <taxon>Nocardioides</taxon>
    </lineage>
</organism>
<evidence type="ECO:0000256" key="1">
    <source>
        <dbReference type="SAM" id="MobiDB-lite"/>
    </source>
</evidence>
<dbReference type="Proteomes" id="UP001597351">
    <property type="component" value="Unassembled WGS sequence"/>
</dbReference>
<name>A0ABW4TRB6_9ACTN</name>
<reference evidence="3" key="1">
    <citation type="journal article" date="2019" name="Int. J. Syst. Evol. Microbiol.">
        <title>The Global Catalogue of Microorganisms (GCM) 10K type strain sequencing project: providing services to taxonomists for standard genome sequencing and annotation.</title>
        <authorList>
            <consortium name="The Broad Institute Genomics Platform"/>
            <consortium name="The Broad Institute Genome Sequencing Center for Infectious Disease"/>
            <person name="Wu L."/>
            <person name="Ma J."/>
        </authorList>
    </citation>
    <scope>NUCLEOTIDE SEQUENCE [LARGE SCALE GENOMIC DNA]</scope>
    <source>
        <strain evidence="3">CGMCC 1.12477</strain>
    </source>
</reference>
<proteinExistence type="predicted"/>
<dbReference type="RefSeq" id="WP_379190132.1">
    <property type="nucleotide sequence ID" value="NZ_JBHUGD010000004.1"/>
</dbReference>
<evidence type="ECO:0000313" key="2">
    <source>
        <dbReference type="EMBL" id="MFD1949003.1"/>
    </source>
</evidence>
<sequence>MNIDLSVPIWTIDHVAAALHLEVDTAREYTYRDDVLTWFAALPTSRRAAGRTSTSTVAVRSAQAGGRATPPRTSCLRGRRGCCGGEIRA</sequence>
<gene>
    <name evidence="2" type="ORF">ACFSDE_19520</name>
</gene>